<keyword evidence="6" id="KW-1185">Reference proteome</keyword>
<dbReference type="PROSITE" id="PS00687">
    <property type="entry name" value="ALDEHYDE_DEHYDR_GLU"/>
    <property type="match status" value="1"/>
</dbReference>
<dbReference type="Pfam" id="PF00171">
    <property type="entry name" value="Aldedh"/>
    <property type="match status" value="1"/>
</dbReference>
<dbReference type="PANTHER" id="PTHR11699">
    <property type="entry name" value="ALDEHYDE DEHYDROGENASE-RELATED"/>
    <property type="match status" value="1"/>
</dbReference>
<dbReference type="InterPro" id="IPR029510">
    <property type="entry name" value="Ald_DH_CS_GLU"/>
</dbReference>
<dbReference type="InterPro" id="IPR016163">
    <property type="entry name" value="Ald_DH_C"/>
</dbReference>
<evidence type="ECO:0000313" key="6">
    <source>
        <dbReference type="Proteomes" id="UP001499854"/>
    </source>
</evidence>
<dbReference type="Proteomes" id="UP001499854">
    <property type="component" value="Unassembled WGS sequence"/>
</dbReference>
<dbReference type="InterPro" id="IPR016161">
    <property type="entry name" value="Ald_DH/histidinol_DH"/>
</dbReference>
<evidence type="ECO:0000259" key="4">
    <source>
        <dbReference type="Pfam" id="PF00171"/>
    </source>
</evidence>
<reference evidence="6" key="1">
    <citation type="journal article" date="2019" name="Int. J. Syst. Evol. Microbiol.">
        <title>The Global Catalogue of Microorganisms (GCM) 10K type strain sequencing project: providing services to taxonomists for standard genome sequencing and annotation.</title>
        <authorList>
            <consortium name="The Broad Institute Genomics Platform"/>
            <consortium name="The Broad Institute Genome Sequencing Center for Infectious Disease"/>
            <person name="Wu L."/>
            <person name="Ma J."/>
        </authorList>
    </citation>
    <scope>NUCLEOTIDE SEQUENCE [LARGE SCALE GENOMIC DNA]</scope>
    <source>
        <strain evidence="6">JCM 16013</strain>
    </source>
</reference>
<evidence type="ECO:0000313" key="5">
    <source>
        <dbReference type="EMBL" id="GAA1957696.1"/>
    </source>
</evidence>
<dbReference type="Gene3D" id="3.40.309.10">
    <property type="entry name" value="Aldehyde Dehydrogenase, Chain A, domain 2"/>
    <property type="match status" value="1"/>
</dbReference>
<proteinExistence type="inferred from homology"/>
<comment type="similarity">
    <text evidence="3">Belongs to the aldehyde dehydrogenase family.</text>
</comment>
<sequence>MTLTQAPSIPSSTPPGVASFLARDHGLLIGGHWRPSRSGHRLVSVNPATGRPLAAIAAADGSDVDDAVAAARAALADPAWRDINPLQRGELLHRLAELVEEHADELALIESLDNGKPVAVARAVDAGTTAKLFRYFAGWPSKFEGSTIPLSPRGGLRVLNYTVHEPIGVVGAIVPWNFPMSMASWKLAPALAMGNTVVLKPAEETSLSTLRLAELIEEAGFPPGVVNVVTGTGATVGHAIAAHPGVDKVAFTGSTEVGRLVTQAALGNLKKVSLELGGKSPHIVLPDADLEAVAAAACDGIFFNQGQTCTAGSRLYVHADIYDDVMSALIDRARRIVVGPGHDPATGMGPLVSAKQLATVTSYLESGLADGAELACGGVRPAGLAGEYADGFFLEPTILTETTHAMRVVQEEIFGPVLVAMRWTDVGDLIDKANDSPYGLSAGLWTNDLTQAHRIAAAIKAGTVWVNCYNLTDPASPFGGYKQSGWGREMGRAVLEQYTETKSVWVNLT</sequence>
<dbReference type="RefSeq" id="WP_344655913.1">
    <property type="nucleotide sequence ID" value="NZ_BAAAQM010000004.1"/>
</dbReference>
<dbReference type="InterPro" id="IPR016160">
    <property type="entry name" value="Ald_DH_CS_CYS"/>
</dbReference>
<dbReference type="EMBL" id="BAAAQM010000004">
    <property type="protein sequence ID" value="GAA1957696.1"/>
    <property type="molecule type" value="Genomic_DNA"/>
</dbReference>
<feature type="domain" description="Aldehyde dehydrogenase" evidence="4">
    <location>
        <begin position="33"/>
        <end position="504"/>
    </location>
</feature>
<feature type="active site" evidence="2">
    <location>
        <position position="275"/>
    </location>
</feature>
<name>A0ABP5C4A3_9ACTN</name>
<dbReference type="PROSITE" id="PS00070">
    <property type="entry name" value="ALDEHYDE_DEHYDR_CYS"/>
    <property type="match status" value="1"/>
</dbReference>
<dbReference type="InterPro" id="IPR015590">
    <property type="entry name" value="Aldehyde_DH_dom"/>
</dbReference>
<evidence type="ECO:0000256" key="1">
    <source>
        <dbReference type="ARBA" id="ARBA00023002"/>
    </source>
</evidence>
<dbReference type="SUPFAM" id="SSF53720">
    <property type="entry name" value="ALDH-like"/>
    <property type="match status" value="1"/>
</dbReference>
<organism evidence="5 6">
    <name type="scientific">Catenulispora subtropica</name>
    <dbReference type="NCBI Taxonomy" id="450798"/>
    <lineage>
        <taxon>Bacteria</taxon>
        <taxon>Bacillati</taxon>
        <taxon>Actinomycetota</taxon>
        <taxon>Actinomycetes</taxon>
        <taxon>Catenulisporales</taxon>
        <taxon>Catenulisporaceae</taxon>
        <taxon>Catenulispora</taxon>
    </lineage>
</organism>
<evidence type="ECO:0000256" key="3">
    <source>
        <dbReference type="RuleBase" id="RU003345"/>
    </source>
</evidence>
<evidence type="ECO:0000256" key="2">
    <source>
        <dbReference type="PROSITE-ProRule" id="PRU10007"/>
    </source>
</evidence>
<comment type="caution">
    <text evidence="5">The sequence shown here is derived from an EMBL/GenBank/DDBJ whole genome shotgun (WGS) entry which is preliminary data.</text>
</comment>
<protein>
    <submittedName>
        <fullName evidence="5">Aldehyde dehydrogenase family protein</fullName>
    </submittedName>
</protein>
<dbReference type="InterPro" id="IPR016162">
    <property type="entry name" value="Ald_DH_N"/>
</dbReference>
<keyword evidence="1 3" id="KW-0560">Oxidoreductase</keyword>
<accession>A0ABP5C4A3</accession>
<gene>
    <name evidence="5" type="ORF">GCM10009838_12150</name>
</gene>
<dbReference type="Gene3D" id="3.40.605.10">
    <property type="entry name" value="Aldehyde Dehydrogenase, Chain A, domain 1"/>
    <property type="match status" value="1"/>
</dbReference>